<dbReference type="RefSeq" id="XP_066802050.1">
    <property type="nucleotide sequence ID" value="XM_066947636.1"/>
</dbReference>
<dbReference type="InterPro" id="IPR039935">
    <property type="entry name" value="YML079W-like"/>
</dbReference>
<dbReference type="InterPro" id="IPR009327">
    <property type="entry name" value="Cupin_DUF985"/>
</dbReference>
<dbReference type="PANTHER" id="PTHR33387">
    <property type="entry name" value="RMLC-LIKE JELLY ROLL FOLD PROTEIN"/>
    <property type="match status" value="1"/>
</dbReference>
<accession>A0AAW0YXV0</accession>
<dbReference type="GeneID" id="92181796"/>
<comment type="caution">
    <text evidence="3">The sequence shown here is derived from an EMBL/GenBank/DDBJ whole genome shotgun (WGS) entry which is preliminary data.</text>
</comment>
<organism evidence="3 4">
    <name type="scientific">Kwoniella newhampshirensis</name>
    <dbReference type="NCBI Taxonomy" id="1651941"/>
    <lineage>
        <taxon>Eukaryota</taxon>
        <taxon>Fungi</taxon>
        <taxon>Dikarya</taxon>
        <taxon>Basidiomycota</taxon>
        <taxon>Agaricomycotina</taxon>
        <taxon>Tremellomycetes</taxon>
        <taxon>Tremellales</taxon>
        <taxon>Cryptococcaceae</taxon>
        <taxon>Kwoniella</taxon>
    </lineage>
</organism>
<dbReference type="EMBL" id="JBCAWK010000008">
    <property type="protein sequence ID" value="KAK8850619.1"/>
    <property type="molecule type" value="Genomic_DNA"/>
</dbReference>
<dbReference type="InterPro" id="IPR014710">
    <property type="entry name" value="RmlC-like_jellyroll"/>
</dbReference>
<gene>
    <name evidence="3" type="ORF">IAR55_004538</name>
</gene>
<protein>
    <recommendedName>
        <fullName evidence="2">DUF985 domain-containing protein</fullName>
    </recommendedName>
</protein>
<dbReference type="KEGG" id="kne:92181796"/>
<feature type="compositionally biased region" description="Basic and acidic residues" evidence="1">
    <location>
        <begin position="40"/>
        <end position="59"/>
    </location>
</feature>
<evidence type="ECO:0000256" key="1">
    <source>
        <dbReference type="SAM" id="MobiDB-lite"/>
    </source>
</evidence>
<dbReference type="Pfam" id="PF06172">
    <property type="entry name" value="Cupin_5"/>
    <property type="match status" value="1"/>
</dbReference>
<reference evidence="3 4" key="1">
    <citation type="journal article" date="2024" name="bioRxiv">
        <title>Comparative genomics of Cryptococcus and Kwoniella reveals pathogenesis evolution and contrasting karyotype dynamics via intercentromeric recombination or chromosome fusion.</title>
        <authorList>
            <person name="Coelho M.A."/>
            <person name="David-Palma M."/>
            <person name="Shea T."/>
            <person name="Bowers K."/>
            <person name="McGinley-Smith S."/>
            <person name="Mohammad A.W."/>
            <person name="Gnirke A."/>
            <person name="Yurkov A.M."/>
            <person name="Nowrousian M."/>
            <person name="Sun S."/>
            <person name="Cuomo C.A."/>
            <person name="Heitman J."/>
        </authorList>
    </citation>
    <scope>NUCLEOTIDE SEQUENCE [LARGE SCALE GENOMIC DNA]</scope>
    <source>
        <strain evidence="3 4">CBS 13917</strain>
    </source>
</reference>
<keyword evidence="4" id="KW-1185">Reference proteome</keyword>
<dbReference type="PANTHER" id="PTHR33387:SF3">
    <property type="entry name" value="DUF985 DOMAIN-CONTAINING PROTEIN"/>
    <property type="match status" value="1"/>
</dbReference>
<name>A0AAW0YXV0_9TREE</name>
<dbReference type="Proteomes" id="UP001388673">
    <property type="component" value="Unassembled WGS sequence"/>
</dbReference>
<feature type="domain" description="DUF985" evidence="2">
    <location>
        <begin position="103"/>
        <end position="238"/>
    </location>
</feature>
<evidence type="ECO:0000313" key="3">
    <source>
        <dbReference type="EMBL" id="KAK8850619.1"/>
    </source>
</evidence>
<feature type="region of interest" description="Disordered" evidence="1">
    <location>
        <begin position="35"/>
        <end position="107"/>
    </location>
</feature>
<dbReference type="Gene3D" id="2.60.120.10">
    <property type="entry name" value="Jelly Rolls"/>
    <property type="match status" value="1"/>
</dbReference>
<evidence type="ECO:0000313" key="4">
    <source>
        <dbReference type="Proteomes" id="UP001388673"/>
    </source>
</evidence>
<proteinExistence type="predicted"/>
<dbReference type="AlphaFoldDB" id="A0AAW0YXV0"/>
<dbReference type="SUPFAM" id="SSF51182">
    <property type="entry name" value="RmlC-like cupins"/>
    <property type="match status" value="1"/>
</dbReference>
<dbReference type="InterPro" id="IPR011051">
    <property type="entry name" value="RmlC_Cupin_sf"/>
</dbReference>
<evidence type="ECO:0000259" key="2">
    <source>
        <dbReference type="Pfam" id="PF06172"/>
    </source>
</evidence>
<feature type="compositionally biased region" description="Basic and acidic residues" evidence="1">
    <location>
        <begin position="92"/>
        <end position="107"/>
    </location>
</feature>
<sequence length="272" mass="30084">MSISPPYPYPVSNSELISAHSLIKHFEGGYFAQTVAIESTRPRPEKTDTDTDPDNDSKVDNPSVPRSRALEGRVQIPSGPGAELLSGGRSQSGEEKEKEKEKNRSVTEPKMDATLIYYLLSPDSYRGRMHMNLHSTFHLHHSGRALYTLIQPPSLSPSSSSSPSQPTIHRIVVGPNPSLGEVTQLFVPGGWWKASEIPDEDLLLLSSPEAERSGLKDKIGCLISEVVVPGWNPDQHQFIDEDKLKATWGGQPGWEQYTKYIKAPEGLVYPDK</sequence>